<gene>
    <name evidence="3" type="ORF">NCTC13336_01327</name>
</gene>
<keyword evidence="1" id="KW-1133">Transmembrane helix</keyword>
<evidence type="ECO:0000256" key="1">
    <source>
        <dbReference type="SAM" id="Phobius"/>
    </source>
</evidence>
<evidence type="ECO:0000313" key="4">
    <source>
        <dbReference type="Proteomes" id="UP000254293"/>
    </source>
</evidence>
<sequence length="160" mass="17465">MTKRHAAFILLAAADLAALAAALWQYAGAGAFLYTFLAERTADAAEGFAASGAAYGLLFLAAPLSALLLYCLLPVSVYGFVRRRRWVRWVVAAQLPLRLLDFSPSVPFAEAEAVRQIAALLPDLWQTRAAIALLLAAELGKTVWVFFLTRKKHFQTASRP</sequence>
<keyword evidence="1" id="KW-0472">Membrane</keyword>
<keyword evidence="4" id="KW-1185">Reference proteome</keyword>
<dbReference type="RefSeq" id="WP_115308376.1">
    <property type="nucleotide sequence ID" value="NZ_UGJJ01000002.1"/>
</dbReference>
<proteinExistence type="predicted"/>
<dbReference type="OrthoDB" id="10007570at2"/>
<dbReference type="Proteomes" id="UP000254293">
    <property type="component" value="Unassembled WGS sequence"/>
</dbReference>
<feature type="signal peptide" evidence="2">
    <location>
        <begin position="1"/>
        <end position="20"/>
    </location>
</feature>
<reference evidence="3 4" key="1">
    <citation type="submission" date="2018-06" db="EMBL/GenBank/DDBJ databases">
        <authorList>
            <consortium name="Pathogen Informatics"/>
            <person name="Doyle S."/>
        </authorList>
    </citation>
    <scope>NUCLEOTIDE SEQUENCE [LARGE SCALE GENOMIC DNA]</scope>
    <source>
        <strain evidence="3 4">NCTC13336</strain>
    </source>
</reference>
<dbReference type="AlphaFoldDB" id="A0A377R1R9"/>
<evidence type="ECO:0000313" key="3">
    <source>
        <dbReference type="EMBL" id="STR02451.1"/>
    </source>
</evidence>
<organism evidence="3 4">
    <name type="scientific">Kingella potus</name>
    <dbReference type="NCBI Taxonomy" id="265175"/>
    <lineage>
        <taxon>Bacteria</taxon>
        <taxon>Pseudomonadati</taxon>
        <taxon>Pseudomonadota</taxon>
        <taxon>Betaproteobacteria</taxon>
        <taxon>Neisseriales</taxon>
        <taxon>Neisseriaceae</taxon>
        <taxon>Kingella</taxon>
    </lineage>
</organism>
<name>A0A377R1R9_9NEIS</name>
<keyword evidence="1" id="KW-0812">Transmembrane</keyword>
<protein>
    <submittedName>
        <fullName evidence="3">Uncharacterized protein</fullName>
    </submittedName>
</protein>
<evidence type="ECO:0000256" key="2">
    <source>
        <dbReference type="SAM" id="SignalP"/>
    </source>
</evidence>
<feature type="transmembrane region" description="Helical" evidence="1">
    <location>
        <begin position="53"/>
        <end position="81"/>
    </location>
</feature>
<accession>A0A377R1R9</accession>
<dbReference type="EMBL" id="UGJJ01000002">
    <property type="protein sequence ID" value="STR02451.1"/>
    <property type="molecule type" value="Genomic_DNA"/>
</dbReference>
<keyword evidence="2" id="KW-0732">Signal</keyword>
<feature type="chain" id="PRO_5017052576" evidence="2">
    <location>
        <begin position="21"/>
        <end position="160"/>
    </location>
</feature>